<dbReference type="PROSITE" id="PS00070">
    <property type="entry name" value="ALDEHYDE_DEHYDR_CYS"/>
    <property type="match status" value="1"/>
</dbReference>
<gene>
    <name evidence="6" type="primary">gabD</name>
    <name evidence="6" type="ORF">BFW38_09800</name>
</gene>
<dbReference type="InterPro" id="IPR016162">
    <property type="entry name" value="Ald_DH_N"/>
</dbReference>
<dbReference type="InterPro" id="IPR016161">
    <property type="entry name" value="Ald_DH/histidinol_DH"/>
</dbReference>
<dbReference type="InterPro" id="IPR016160">
    <property type="entry name" value="Ald_DH_CS_CYS"/>
</dbReference>
<dbReference type="STRING" id="197479.BFW38_09800"/>
<dbReference type="PANTHER" id="PTHR43353:SF5">
    <property type="entry name" value="SUCCINATE-SEMIALDEHYDE DEHYDROGENASE, MITOCHONDRIAL"/>
    <property type="match status" value="1"/>
</dbReference>
<dbReference type="GO" id="GO:0004777">
    <property type="term" value="F:succinate-semialdehyde dehydrogenase (NAD+) activity"/>
    <property type="evidence" value="ECO:0007669"/>
    <property type="project" value="TreeGrafter"/>
</dbReference>
<dbReference type="NCBIfam" id="TIGR01780">
    <property type="entry name" value="SSADH"/>
    <property type="match status" value="1"/>
</dbReference>
<dbReference type="GO" id="GO:0009450">
    <property type="term" value="P:gamma-aminobutyric acid catabolic process"/>
    <property type="evidence" value="ECO:0007669"/>
    <property type="project" value="InterPro"/>
</dbReference>
<dbReference type="Pfam" id="PF00171">
    <property type="entry name" value="Aldedh"/>
    <property type="match status" value="1"/>
</dbReference>
<dbReference type="RefSeq" id="WP_068998310.1">
    <property type="nucleotide sequence ID" value="NZ_MDTQ01000001.1"/>
</dbReference>
<dbReference type="InterPro" id="IPR010102">
    <property type="entry name" value="Succ_semiAld_DH"/>
</dbReference>
<organism evidence="6 7">
    <name type="scientific">Terasakiispira papahanaumokuakeensis</name>
    <dbReference type="NCBI Taxonomy" id="197479"/>
    <lineage>
        <taxon>Bacteria</taxon>
        <taxon>Pseudomonadati</taxon>
        <taxon>Pseudomonadota</taxon>
        <taxon>Gammaproteobacteria</taxon>
        <taxon>Oceanospirillales</taxon>
        <taxon>Terasakiispira</taxon>
    </lineage>
</organism>
<dbReference type="AlphaFoldDB" id="A0A1E2V9U2"/>
<dbReference type="Gene3D" id="3.40.605.10">
    <property type="entry name" value="Aldehyde Dehydrogenase, Chain A, domain 1"/>
    <property type="match status" value="1"/>
</dbReference>
<name>A0A1E2V9U2_9GAMM</name>
<dbReference type="FunFam" id="3.40.605.10:FF:000005">
    <property type="entry name" value="Succinate-semialdehyde dehydrogenase I"/>
    <property type="match status" value="1"/>
</dbReference>
<evidence type="ECO:0000313" key="7">
    <source>
        <dbReference type="Proteomes" id="UP000094291"/>
    </source>
</evidence>
<reference evidence="6 7" key="1">
    <citation type="submission" date="2016-08" db="EMBL/GenBank/DDBJ databases">
        <authorList>
            <person name="Seilhamer J.J."/>
        </authorList>
    </citation>
    <scope>NUCLEOTIDE SEQUENCE [LARGE SCALE GENOMIC DNA]</scope>
    <source>
        <strain evidence="6 7">PH27A</strain>
    </source>
</reference>
<comment type="caution">
    <text evidence="6">The sequence shown here is derived from an EMBL/GenBank/DDBJ whole genome shotgun (WGS) entry which is preliminary data.</text>
</comment>
<dbReference type="CDD" id="cd07103">
    <property type="entry name" value="ALDH_F5_SSADH_GabD"/>
    <property type="match status" value="1"/>
</dbReference>
<evidence type="ECO:0000256" key="1">
    <source>
        <dbReference type="ARBA" id="ARBA00009986"/>
    </source>
</evidence>
<accession>A0A1E2V9U2</accession>
<feature type="domain" description="Aldehyde dehydrogenase" evidence="5">
    <location>
        <begin position="22"/>
        <end position="481"/>
    </location>
</feature>
<dbReference type="InterPro" id="IPR015590">
    <property type="entry name" value="Aldehyde_DH_dom"/>
</dbReference>
<protein>
    <submittedName>
        <fullName evidence="6">Succinate-semialdehyde dehydrogenase (NADP(+))</fullName>
    </submittedName>
</protein>
<dbReference type="OrthoDB" id="9812625at2"/>
<evidence type="ECO:0000259" key="5">
    <source>
        <dbReference type="Pfam" id="PF00171"/>
    </source>
</evidence>
<dbReference type="Proteomes" id="UP000094291">
    <property type="component" value="Unassembled WGS sequence"/>
</dbReference>
<dbReference type="EMBL" id="MDTQ01000001">
    <property type="protein sequence ID" value="ODC03789.1"/>
    <property type="molecule type" value="Genomic_DNA"/>
</dbReference>
<evidence type="ECO:0000256" key="2">
    <source>
        <dbReference type="ARBA" id="ARBA00023002"/>
    </source>
</evidence>
<keyword evidence="2 4" id="KW-0560">Oxidoreductase</keyword>
<dbReference type="InterPro" id="IPR050740">
    <property type="entry name" value="Aldehyde_DH_Superfamily"/>
</dbReference>
<dbReference type="GO" id="GO:0005829">
    <property type="term" value="C:cytosol"/>
    <property type="evidence" value="ECO:0007669"/>
    <property type="project" value="TreeGrafter"/>
</dbReference>
<dbReference type="PANTHER" id="PTHR43353">
    <property type="entry name" value="SUCCINATE-SEMIALDEHYDE DEHYDROGENASE, MITOCHONDRIAL"/>
    <property type="match status" value="1"/>
</dbReference>
<dbReference type="Gene3D" id="3.40.309.10">
    <property type="entry name" value="Aldehyde Dehydrogenase, Chain A, domain 2"/>
    <property type="match status" value="1"/>
</dbReference>
<dbReference type="PROSITE" id="PS00687">
    <property type="entry name" value="ALDEHYDE_DEHYDR_GLU"/>
    <property type="match status" value="1"/>
</dbReference>
<dbReference type="FunFam" id="3.40.309.10:FF:000004">
    <property type="entry name" value="Succinate-semialdehyde dehydrogenase I"/>
    <property type="match status" value="1"/>
</dbReference>
<evidence type="ECO:0000256" key="4">
    <source>
        <dbReference type="RuleBase" id="RU003345"/>
    </source>
</evidence>
<comment type="similarity">
    <text evidence="1 4">Belongs to the aldehyde dehydrogenase family.</text>
</comment>
<dbReference type="InterPro" id="IPR016163">
    <property type="entry name" value="Ald_DH_C"/>
</dbReference>
<evidence type="ECO:0000313" key="6">
    <source>
        <dbReference type="EMBL" id="ODC03789.1"/>
    </source>
</evidence>
<dbReference type="SUPFAM" id="SSF53720">
    <property type="entry name" value="ALDH-like"/>
    <property type="match status" value="1"/>
</dbReference>
<dbReference type="InterPro" id="IPR029510">
    <property type="entry name" value="Ald_DH_CS_GLU"/>
</dbReference>
<proteinExistence type="inferred from homology"/>
<evidence type="ECO:0000256" key="3">
    <source>
        <dbReference type="PROSITE-ProRule" id="PRU10007"/>
    </source>
</evidence>
<feature type="active site" evidence="3">
    <location>
        <position position="258"/>
    </location>
</feature>
<keyword evidence="7" id="KW-1185">Reference proteome</keyword>
<sequence>MSKTQLQDTQLFREQCYLAGAWASADSGETLEVTNPANGDVLGHVPVMGKAETTRAIESAHEAFQLWRQTTASERSDILRRWYELMMAHQDDLGRLMTLEQGKPLPEAKGEIAYAASFLKWFAEEAPRAYGDTIPGSKADQHILVIKQPVGVSAAITPWNFPAAMITRKAGAALAAGCPMVVKPASETPFSALALAELAERAGVPQGVLSVLTGKSSEIGEAMTHHPKVRKISFTGSTEVGRILMRQSAENIQKISLELGGNAPFIVFDDADLDKAVEGAIAAKFRNTGQTCVCVNRFIVQEGVYETFMTKLKHAMEAQLVTGDGFESGVNQAALINTAAVDKVREHLEDALSKGAKLLTGGEPHPLGGHYVTPTLLAEITSDMRIAKEETFGPLTGAIRFRTEEEAIEIANDTPFGLAAYFYSQNIHRVWRVAEGLESGMIGINEGLISNVAAPFGGVKASGLGREGSKYGMDEYMETKYLCMGGA</sequence>